<dbReference type="EMBL" id="QGTL01000015">
    <property type="protein sequence ID" value="PWV69801.1"/>
    <property type="molecule type" value="Genomic_DNA"/>
</dbReference>
<comment type="caution">
    <text evidence="3">The sequence shown here is derived from an EMBL/GenBank/DDBJ whole genome shotgun (WGS) entry which is preliminary data.</text>
</comment>
<evidence type="ECO:0000259" key="2">
    <source>
        <dbReference type="Pfam" id="PF00561"/>
    </source>
</evidence>
<evidence type="ECO:0000256" key="1">
    <source>
        <dbReference type="ARBA" id="ARBA00022801"/>
    </source>
</evidence>
<dbReference type="InterPro" id="IPR000639">
    <property type="entry name" value="Epox_hydrolase-like"/>
</dbReference>
<dbReference type="Gene3D" id="3.40.50.1820">
    <property type="entry name" value="alpha/beta hydrolase"/>
    <property type="match status" value="1"/>
</dbReference>
<evidence type="ECO:0000313" key="4">
    <source>
        <dbReference type="Proteomes" id="UP000246410"/>
    </source>
</evidence>
<organism evidence="3 4">
    <name type="scientific">Nocardia neocaledoniensis</name>
    <dbReference type="NCBI Taxonomy" id="236511"/>
    <lineage>
        <taxon>Bacteria</taxon>
        <taxon>Bacillati</taxon>
        <taxon>Actinomycetota</taxon>
        <taxon>Actinomycetes</taxon>
        <taxon>Mycobacteriales</taxon>
        <taxon>Nocardiaceae</taxon>
        <taxon>Nocardia</taxon>
    </lineage>
</organism>
<reference evidence="3 4" key="1">
    <citation type="submission" date="2018-05" db="EMBL/GenBank/DDBJ databases">
        <title>Genomic Encyclopedia of Type Strains, Phase IV (KMG-IV): sequencing the most valuable type-strain genomes for metagenomic binning, comparative biology and taxonomic classification.</title>
        <authorList>
            <person name="Goeker M."/>
        </authorList>
    </citation>
    <scope>NUCLEOTIDE SEQUENCE [LARGE SCALE GENOMIC DNA]</scope>
    <source>
        <strain evidence="3 4">DSM 44717</strain>
    </source>
</reference>
<keyword evidence="4" id="KW-1185">Reference proteome</keyword>
<dbReference type="RefSeq" id="WP_110040925.1">
    <property type="nucleotide sequence ID" value="NZ_QGTL01000015.1"/>
</dbReference>
<evidence type="ECO:0000313" key="3">
    <source>
        <dbReference type="EMBL" id="PWV69801.1"/>
    </source>
</evidence>
<name>A0A317N3F0_9NOCA</name>
<protein>
    <submittedName>
        <fullName evidence="3">Pimeloyl-ACP methyl ester carboxylesterase</fullName>
    </submittedName>
</protein>
<accession>A0A317N3F0</accession>
<dbReference type="Proteomes" id="UP000246410">
    <property type="component" value="Unassembled WGS sequence"/>
</dbReference>
<sequence>MSARLNSYTRAGFRFDVLDTGPVDGPVVVALHGFPQTATSFTEFSALLADRGYRTVAPTQRGYSPGARPRGRAAYRMPELVADVVELIREIDRGPVHLVGHDWGAMVAWSLAAARPDLVRTLVTVSVPHPGAFLRSMVTSDQLFRSFYMGLFQIPVLPERLLTARPDVLDRALTGTGMTPEVLARVHSEIVDTGALPTALNWYRALVVPGNRTLSTVPVRVPVTHVWSTGDTALTRRGAELTERFVIGDYRLAVVDDASHWLPDERPLALADLVTQRIESVPVS</sequence>
<dbReference type="PANTHER" id="PTHR43329">
    <property type="entry name" value="EPOXIDE HYDROLASE"/>
    <property type="match status" value="1"/>
</dbReference>
<dbReference type="PRINTS" id="PR00412">
    <property type="entry name" value="EPOXHYDRLASE"/>
</dbReference>
<gene>
    <name evidence="3" type="ORF">DFR69_11528</name>
</gene>
<feature type="domain" description="AB hydrolase-1" evidence="2">
    <location>
        <begin position="26"/>
        <end position="265"/>
    </location>
</feature>
<dbReference type="GO" id="GO:0016787">
    <property type="term" value="F:hydrolase activity"/>
    <property type="evidence" value="ECO:0007669"/>
    <property type="project" value="UniProtKB-KW"/>
</dbReference>
<dbReference type="InterPro" id="IPR029058">
    <property type="entry name" value="AB_hydrolase_fold"/>
</dbReference>
<dbReference type="InterPro" id="IPR000073">
    <property type="entry name" value="AB_hydrolase_1"/>
</dbReference>
<dbReference type="AlphaFoldDB" id="A0A317N3F0"/>
<dbReference type="Pfam" id="PF00561">
    <property type="entry name" value="Abhydrolase_1"/>
    <property type="match status" value="1"/>
</dbReference>
<proteinExistence type="predicted"/>
<dbReference type="SUPFAM" id="SSF53474">
    <property type="entry name" value="alpha/beta-Hydrolases"/>
    <property type="match status" value="1"/>
</dbReference>
<keyword evidence="1" id="KW-0378">Hydrolase</keyword>